<sequence>MRFIASVFEEMRKVTWPTFSENVRYTWIVLLTSAFFAITFGLADWVFQQGITFLSTH</sequence>
<dbReference type="InterPro" id="IPR005807">
    <property type="entry name" value="SecE_bac"/>
</dbReference>
<comment type="subcellular location">
    <subcellularLocation>
        <location evidence="9">Cell membrane</location>
        <topology evidence="9">Single-pass membrane protein</topology>
    </subcellularLocation>
    <subcellularLocation>
        <location evidence="1">Membrane</location>
    </subcellularLocation>
</comment>
<dbReference type="GO" id="GO:0009306">
    <property type="term" value="P:protein secretion"/>
    <property type="evidence" value="ECO:0007669"/>
    <property type="project" value="UniProtKB-UniRule"/>
</dbReference>
<dbReference type="RefSeq" id="WP_027698093.1">
    <property type="nucleotide sequence ID" value="NZ_DF820484.1"/>
</dbReference>
<evidence type="ECO:0000256" key="7">
    <source>
        <dbReference type="ARBA" id="ARBA00023010"/>
    </source>
</evidence>
<dbReference type="GO" id="GO:0006605">
    <property type="term" value="P:protein targeting"/>
    <property type="evidence" value="ECO:0007669"/>
    <property type="project" value="UniProtKB-UniRule"/>
</dbReference>
<dbReference type="Proteomes" id="UP000030643">
    <property type="component" value="Unassembled WGS sequence"/>
</dbReference>
<keyword evidence="4 9" id="KW-0812">Transmembrane</keyword>
<dbReference type="GO" id="GO:0043952">
    <property type="term" value="P:protein transport by the Sec complex"/>
    <property type="evidence" value="ECO:0007669"/>
    <property type="project" value="UniProtKB-UniRule"/>
</dbReference>
<keyword evidence="11" id="KW-1185">Reference proteome</keyword>
<organism evidence="10 11">
    <name type="scientific">Weissella oryzae (strain DSM 25784 / JCM 18191 / LMG 30913 / SG25)</name>
    <dbReference type="NCBI Taxonomy" id="1329250"/>
    <lineage>
        <taxon>Bacteria</taxon>
        <taxon>Bacillati</taxon>
        <taxon>Bacillota</taxon>
        <taxon>Bacilli</taxon>
        <taxon>Lactobacillales</taxon>
        <taxon>Lactobacillaceae</taxon>
        <taxon>Weissella</taxon>
    </lineage>
</organism>
<proteinExistence type="inferred from homology"/>
<protein>
    <recommendedName>
        <fullName evidence="9">Protein translocase subunit SecE</fullName>
    </recommendedName>
</protein>
<evidence type="ECO:0000256" key="4">
    <source>
        <dbReference type="ARBA" id="ARBA00022692"/>
    </source>
</evidence>
<dbReference type="InterPro" id="IPR001901">
    <property type="entry name" value="Translocase_SecE/Sec61-g"/>
</dbReference>
<dbReference type="NCBIfam" id="TIGR00964">
    <property type="entry name" value="secE_bact"/>
    <property type="match status" value="1"/>
</dbReference>
<name>A0A069CRD8_WEIOS</name>
<comment type="function">
    <text evidence="9">Essential subunit of the Sec protein translocation channel SecYEG. Clamps together the 2 halves of SecY. May contact the channel plug during translocation.</text>
</comment>
<comment type="similarity">
    <text evidence="9">Belongs to the SecE/SEC61-gamma family.</text>
</comment>
<keyword evidence="8 9" id="KW-0472">Membrane</keyword>
<keyword evidence="3 9" id="KW-1003">Cell membrane</keyword>
<evidence type="ECO:0000256" key="3">
    <source>
        <dbReference type="ARBA" id="ARBA00022475"/>
    </source>
</evidence>
<evidence type="ECO:0000256" key="5">
    <source>
        <dbReference type="ARBA" id="ARBA00022927"/>
    </source>
</evidence>
<gene>
    <name evidence="9 10" type="primary">secE</name>
    <name evidence="10" type="ORF">WOSG25_010310</name>
</gene>
<dbReference type="GO" id="GO:0005886">
    <property type="term" value="C:plasma membrane"/>
    <property type="evidence" value="ECO:0007669"/>
    <property type="project" value="UniProtKB-SubCell"/>
</dbReference>
<dbReference type="GO" id="GO:0065002">
    <property type="term" value="P:intracellular protein transmembrane transport"/>
    <property type="evidence" value="ECO:0007669"/>
    <property type="project" value="UniProtKB-UniRule"/>
</dbReference>
<keyword evidence="5 9" id="KW-0653">Protein transport</keyword>
<dbReference type="STRING" id="1329250.WOSG25_010310"/>
<evidence type="ECO:0000256" key="6">
    <source>
        <dbReference type="ARBA" id="ARBA00022989"/>
    </source>
</evidence>
<evidence type="ECO:0000256" key="9">
    <source>
        <dbReference type="HAMAP-Rule" id="MF_00422"/>
    </source>
</evidence>
<keyword evidence="7 9" id="KW-0811">Translocation</keyword>
<dbReference type="InterPro" id="IPR038379">
    <property type="entry name" value="SecE_sf"/>
</dbReference>
<dbReference type="PANTHER" id="PTHR33910:SF1">
    <property type="entry name" value="PROTEIN TRANSLOCASE SUBUNIT SECE"/>
    <property type="match status" value="1"/>
</dbReference>
<dbReference type="PANTHER" id="PTHR33910">
    <property type="entry name" value="PROTEIN TRANSLOCASE SUBUNIT SECE"/>
    <property type="match status" value="1"/>
</dbReference>
<keyword evidence="6 9" id="KW-1133">Transmembrane helix</keyword>
<feature type="transmembrane region" description="Helical" evidence="9">
    <location>
        <begin position="25"/>
        <end position="47"/>
    </location>
</feature>
<evidence type="ECO:0000256" key="1">
    <source>
        <dbReference type="ARBA" id="ARBA00004370"/>
    </source>
</evidence>
<dbReference type="AlphaFoldDB" id="A0A069CRD8"/>
<comment type="subunit">
    <text evidence="9">Component of the Sec protein translocase complex. Heterotrimer consisting of SecY, SecE and SecG subunits. The heterotrimers can form oligomers, although 1 heterotrimer is thought to be able to translocate proteins. Interacts with the ribosome. Interacts with SecDF, and other proteins may be involved. Interacts with SecA.</text>
</comment>
<dbReference type="Gene3D" id="1.20.5.1030">
    <property type="entry name" value="Preprotein translocase secy subunit"/>
    <property type="match status" value="1"/>
</dbReference>
<evidence type="ECO:0000313" key="11">
    <source>
        <dbReference type="Proteomes" id="UP000030643"/>
    </source>
</evidence>
<reference evidence="11" key="1">
    <citation type="journal article" date="2014" name="Genome Announc.">
        <title>Draft genome sequence of Weissella oryzae SG25T, isolated from fermented rice grains.</title>
        <authorList>
            <person name="Tanizawa Y."/>
            <person name="Fujisawa T."/>
            <person name="Mochizuki T."/>
            <person name="Kaminuma E."/>
            <person name="Suzuki Y."/>
            <person name="Nakamura Y."/>
            <person name="Tohno M."/>
        </authorList>
    </citation>
    <scope>NUCLEOTIDE SEQUENCE [LARGE SCALE GENOMIC DNA]</scope>
    <source>
        <strain evidence="11">DSM 25784 / JCM 18191 / LMG 30913 / SG25</strain>
    </source>
</reference>
<dbReference type="HAMAP" id="MF_00422">
    <property type="entry name" value="SecE"/>
    <property type="match status" value="1"/>
</dbReference>
<keyword evidence="2 9" id="KW-0813">Transport</keyword>
<evidence type="ECO:0000256" key="2">
    <source>
        <dbReference type="ARBA" id="ARBA00022448"/>
    </source>
</evidence>
<evidence type="ECO:0000256" key="8">
    <source>
        <dbReference type="ARBA" id="ARBA00023136"/>
    </source>
</evidence>
<accession>A0A069CRD8</accession>
<dbReference type="EMBL" id="DF820484">
    <property type="protein sequence ID" value="GAK29944.1"/>
    <property type="molecule type" value="Genomic_DNA"/>
</dbReference>
<evidence type="ECO:0000313" key="10">
    <source>
        <dbReference type="EMBL" id="GAK29944.1"/>
    </source>
</evidence>
<dbReference type="eggNOG" id="COG0690">
    <property type="taxonomic scope" value="Bacteria"/>
</dbReference>
<dbReference type="Pfam" id="PF00584">
    <property type="entry name" value="SecE"/>
    <property type="match status" value="1"/>
</dbReference>
<dbReference type="OrthoDB" id="9813233at2"/>
<dbReference type="GO" id="GO:0008320">
    <property type="term" value="F:protein transmembrane transporter activity"/>
    <property type="evidence" value="ECO:0007669"/>
    <property type="project" value="UniProtKB-UniRule"/>
</dbReference>